<dbReference type="SUPFAM" id="SSF51735">
    <property type="entry name" value="NAD(P)-binding Rossmann-fold domains"/>
    <property type="match status" value="1"/>
</dbReference>
<evidence type="ECO:0000256" key="1">
    <source>
        <dbReference type="ARBA" id="ARBA00006484"/>
    </source>
</evidence>
<dbReference type="EMBL" id="JWTB01000005">
    <property type="protein sequence ID" value="KIC69234.1"/>
    <property type="molecule type" value="Genomic_DNA"/>
</dbReference>
<dbReference type="InterPro" id="IPR002347">
    <property type="entry name" value="SDR_fam"/>
</dbReference>
<dbReference type="FunFam" id="3.40.50.720:FF:000084">
    <property type="entry name" value="Short-chain dehydrogenase reductase"/>
    <property type="match status" value="1"/>
</dbReference>
<protein>
    <submittedName>
        <fullName evidence="4">2-hydroxycyclohexanecarboxyl-CoA dehydrogenase</fullName>
    </submittedName>
</protein>
<evidence type="ECO:0000256" key="2">
    <source>
        <dbReference type="ARBA" id="ARBA00023002"/>
    </source>
</evidence>
<dbReference type="InterPro" id="IPR036291">
    <property type="entry name" value="NAD(P)-bd_dom_sf"/>
</dbReference>
<dbReference type="PANTHER" id="PTHR43008">
    <property type="entry name" value="BENZIL REDUCTASE"/>
    <property type="match status" value="1"/>
</dbReference>
<dbReference type="InterPro" id="IPR057326">
    <property type="entry name" value="KR_dom"/>
</dbReference>
<name>A0A0B4D7E7_PSEPS</name>
<dbReference type="AlphaFoldDB" id="A0A0B4D7E7"/>
<dbReference type="OrthoDB" id="7064009at2"/>
<sequence length="259" mass="26985">MDIQLRDRVVMVTGGESGIGRACVDLLASEGANILIVDRNPDGAAAAEQLRNDGRQVSFAQADLTVEADVRMLAEAVEDLYGGLDSVIACAGISGPVGQNATDVSAEDWDRVMAVNVRGNFLLAKYCVPLLRDSAVASMVFLGSDSAFVAYEGMAPYTASKGAVVMLTKALAVDHPPIRFNCLCPGIVDTPMSRADLGFDDGFAGSGLPVIEPRQIAGHALFLASPVSSPVNGTTLIADFGYIARSAQPSLDFTASPST</sequence>
<dbReference type="InterPro" id="IPR020904">
    <property type="entry name" value="Sc_DH/Rdtase_CS"/>
</dbReference>
<comment type="similarity">
    <text evidence="1">Belongs to the short-chain dehydrogenases/reductases (SDR) family.</text>
</comment>
<gene>
    <name evidence="4" type="ORF">RM50_02575</name>
</gene>
<keyword evidence="2" id="KW-0560">Oxidoreductase</keyword>
<evidence type="ECO:0000259" key="3">
    <source>
        <dbReference type="SMART" id="SM00822"/>
    </source>
</evidence>
<evidence type="ECO:0000313" key="5">
    <source>
        <dbReference type="Proteomes" id="UP000031196"/>
    </source>
</evidence>
<dbReference type="PRINTS" id="PR00081">
    <property type="entry name" value="GDHRDH"/>
</dbReference>
<organism evidence="4 5">
    <name type="scientific">Pseudarthrobacter phenanthrenivorans</name>
    <name type="common">Arthrobacter phenanthrenivorans</name>
    <dbReference type="NCBI Taxonomy" id="361575"/>
    <lineage>
        <taxon>Bacteria</taxon>
        <taxon>Bacillati</taxon>
        <taxon>Actinomycetota</taxon>
        <taxon>Actinomycetes</taxon>
        <taxon>Micrococcales</taxon>
        <taxon>Micrococcaceae</taxon>
        <taxon>Pseudarthrobacter</taxon>
    </lineage>
</organism>
<dbReference type="SMART" id="SM00822">
    <property type="entry name" value="PKS_KR"/>
    <property type="match status" value="1"/>
</dbReference>
<accession>A0A0B4D7E7</accession>
<proteinExistence type="inferred from homology"/>
<dbReference type="Proteomes" id="UP000031196">
    <property type="component" value="Unassembled WGS sequence"/>
</dbReference>
<dbReference type="Pfam" id="PF13561">
    <property type="entry name" value="adh_short_C2"/>
    <property type="match status" value="1"/>
</dbReference>
<dbReference type="RefSeq" id="WP_043449592.1">
    <property type="nucleotide sequence ID" value="NZ_JWTB01000005.1"/>
</dbReference>
<dbReference type="GO" id="GO:0050664">
    <property type="term" value="F:oxidoreductase activity, acting on NAD(P)H, oxygen as acceptor"/>
    <property type="evidence" value="ECO:0007669"/>
    <property type="project" value="TreeGrafter"/>
</dbReference>
<dbReference type="PANTHER" id="PTHR43008:SF4">
    <property type="entry name" value="CHAIN DEHYDROGENASE, PUTATIVE (AFU_ORTHOLOGUE AFUA_4G08710)-RELATED"/>
    <property type="match status" value="1"/>
</dbReference>
<comment type="caution">
    <text evidence="4">The sequence shown here is derived from an EMBL/GenBank/DDBJ whole genome shotgun (WGS) entry which is preliminary data.</text>
</comment>
<dbReference type="CDD" id="cd05233">
    <property type="entry name" value="SDR_c"/>
    <property type="match status" value="1"/>
</dbReference>
<feature type="domain" description="Ketoreductase" evidence="3">
    <location>
        <begin position="8"/>
        <end position="181"/>
    </location>
</feature>
<dbReference type="PROSITE" id="PS00061">
    <property type="entry name" value="ADH_SHORT"/>
    <property type="match status" value="1"/>
</dbReference>
<dbReference type="Gene3D" id="3.40.50.720">
    <property type="entry name" value="NAD(P)-binding Rossmann-like Domain"/>
    <property type="match status" value="1"/>
</dbReference>
<evidence type="ECO:0000313" key="4">
    <source>
        <dbReference type="EMBL" id="KIC69234.1"/>
    </source>
</evidence>
<reference evidence="4 5" key="1">
    <citation type="submission" date="2014-12" db="EMBL/GenBank/DDBJ databases">
        <title>Genome sequencing of Arthrobacter phenanthrenivorans SWC37.</title>
        <authorList>
            <person name="Tan P.W."/>
            <person name="Chan K.-G."/>
        </authorList>
    </citation>
    <scope>NUCLEOTIDE SEQUENCE [LARGE SCALE GENOMIC DNA]</scope>
    <source>
        <strain evidence="4 5">SWC37</strain>
    </source>
</reference>